<accession>A0A392SM08</accession>
<organism evidence="1 2">
    <name type="scientific">Trifolium medium</name>
    <dbReference type="NCBI Taxonomy" id="97028"/>
    <lineage>
        <taxon>Eukaryota</taxon>
        <taxon>Viridiplantae</taxon>
        <taxon>Streptophyta</taxon>
        <taxon>Embryophyta</taxon>
        <taxon>Tracheophyta</taxon>
        <taxon>Spermatophyta</taxon>
        <taxon>Magnoliopsida</taxon>
        <taxon>eudicotyledons</taxon>
        <taxon>Gunneridae</taxon>
        <taxon>Pentapetalae</taxon>
        <taxon>rosids</taxon>
        <taxon>fabids</taxon>
        <taxon>Fabales</taxon>
        <taxon>Fabaceae</taxon>
        <taxon>Papilionoideae</taxon>
        <taxon>50 kb inversion clade</taxon>
        <taxon>NPAAA clade</taxon>
        <taxon>Hologalegina</taxon>
        <taxon>IRL clade</taxon>
        <taxon>Trifolieae</taxon>
        <taxon>Trifolium</taxon>
    </lineage>
</organism>
<evidence type="ECO:0000313" key="2">
    <source>
        <dbReference type="Proteomes" id="UP000265520"/>
    </source>
</evidence>
<dbReference type="Proteomes" id="UP000265520">
    <property type="component" value="Unassembled WGS sequence"/>
</dbReference>
<feature type="non-terminal residue" evidence="1">
    <location>
        <position position="60"/>
    </location>
</feature>
<dbReference type="AlphaFoldDB" id="A0A392SM08"/>
<evidence type="ECO:0000313" key="1">
    <source>
        <dbReference type="EMBL" id="MCI49699.1"/>
    </source>
</evidence>
<comment type="caution">
    <text evidence="1">The sequence shown here is derived from an EMBL/GenBank/DDBJ whole genome shotgun (WGS) entry which is preliminary data.</text>
</comment>
<sequence length="60" mass="7031">MASCFTEGQRGDDVVFQEGCRRRRRNEIRSRENKVELGCVVVLSVIRVHKAERKKEGKRK</sequence>
<proteinExistence type="predicted"/>
<reference evidence="1 2" key="1">
    <citation type="journal article" date="2018" name="Front. Plant Sci.">
        <title>Red Clover (Trifolium pratense) and Zigzag Clover (T. medium) - A Picture of Genomic Similarities and Differences.</title>
        <authorList>
            <person name="Dluhosova J."/>
            <person name="Istvanek J."/>
            <person name="Nedelnik J."/>
            <person name="Repkova J."/>
        </authorList>
    </citation>
    <scope>NUCLEOTIDE SEQUENCE [LARGE SCALE GENOMIC DNA]</scope>
    <source>
        <strain evidence="2">cv. 10/8</strain>
        <tissue evidence="1">Leaf</tissue>
    </source>
</reference>
<protein>
    <submittedName>
        <fullName evidence="1">Uncharacterized protein</fullName>
    </submittedName>
</protein>
<name>A0A392SM08_9FABA</name>
<keyword evidence="2" id="KW-1185">Reference proteome</keyword>
<dbReference type="EMBL" id="LXQA010405100">
    <property type="protein sequence ID" value="MCI49699.1"/>
    <property type="molecule type" value="Genomic_DNA"/>
</dbReference>